<dbReference type="Proteomes" id="UP001152320">
    <property type="component" value="Chromosome 7"/>
</dbReference>
<dbReference type="AlphaFoldDB" id="A0A9Q1C4E5"/>
<dbReference type="EMBL" id="JAIZAY010000007">
    <property type="protein sequence ID" value="KAJ8038230.1"/>
    <property type="molecule type" value="Genomic_DNA"/>
</dbReference>
<keyword evidence="2" id="KW-1185">Reference proteome</keyword>
<evidence type="ECO:0000313" key="2">
    <source>
        <dbReference type="Proteomes" id="UP001152320"/>
    </source>
</evidence>
<reference evidence="1" key="1">
    <citation type="submission" date="2021-10" db="EMBL/GenBank/DDBJ databases">
        <title>Tropical sea cucumber genome reveals ecological adaptation and Cuvierian tubules defense mechanism.</title>
        <authorList>
            <person name="Chen T."/>
        </authorList>
    </citation>
    <scope>NUCLEOTIDE SEQUENCE</scope>
    <source>
        <strain evidence="1">Nanhai2018</strain>
        <tissue evidence="1">Muscle</tissue>
    </source>
</reference>
<dbReference type="OrthoDB" id="6091153at2759"/>
<organism evidence="1 2">
    <name type="scientific">Holothuria leucospilota</name>
    <name type="common">Black long sea cucumber</name>
    <name type="synonym">Mertensiothuria leucospilota</name>
    <dbReference type="NCBI Taxonomy" id="206669"/>
    <lineage>
        <taxon>Eukaryota</taxon>
        <taxon>Metazoa</taxon>
        <taxon>Echinodermata</taxon>
        <taxon>Eleutherozoa</taxon>
        <taxon>Echinozoa</taxon>
        <taxon>Holothuroidea</taxon>
        <taxon>Aspidochirotacea</taxon>
        <taxon>Aspidochirotida</taxon>
        <taxon>Holothuriidae</taxon>
        <taxon>Holothuria</taxon>
    </lineage>
</organism>
<proteinExistence type="predicted"/>
<evidence type="ECO:0000313" key="1">
    <source>
        <dbReference type="EMBL" id="KAJ8038230.1"/>
    </source>
</evidence>
<name>A0A9Q1C4E5_HOLLE</name>
<sequence>MTETFAKDYFIDTLVDTHTKLRVYQSRPKTMSEVVVVAVELEDFYAAEKKGQLEDPS</sequence>
<accession>A0A9Q1C4E5</accession>
<protein>
    <submittedName>
        <fullName evidence="1">Uncharacterized protein</fullName>
    </submittedName>
</protein>
<gene>
    <name evidence="1" type="ORF">HOLleu_15591</name>
</gene>
<comment type="caution">
    <text evidence="1">The sequence shown here is derived from an EMBL/GenBank/DDBJ whole genome shotgun (WGS) entry which is preliminary data.</text>
</comment>